<evidence type="ECO:0000313" key="4">
    <source>
        <dbReference type="Proteomes" id="UP000297900"/>
    </source>
</evidence>
<keyword evidence="4" id="KW-1185">Reference proteome</keyword>
<reference evidence="3 4" key="1">
    <citation type="submission" date="2019-03" db="EMBL/GenBank/DDBJ databases">
        <title>Cohnella endophytica sp. nov., a novel endophytic bacterium isolated from bark of Sonneratia apetala.</title>
        <authorList>
            <person name="Tuo L."/>
        </authorList>
    </citation>
    <scope>NUCLEOTIDE SEQUENCE [LARGE SCALE GENOMIC DNA]</scope>
    <source>
        <strain evidence="3 4">CCTCC AB 208254</strain>
    </source>
</reference>
<feature type="signal peptide" evidence="2">
    <location>
        <begin position="1"/>
        <end position="20"/>
    </location>
</feature>
<evidence type="ECO:0000256" key="2">
    <source>
        <dbReference type="SAM" id="SignalP"/>
    </source>
</evidence>
<dbReference type="EMBL" id="SOMN01000021">
    <property type="protein sequence ID" value="TFE25016.1"/>
    <property type="molecule type" value="Genomic_DNA"/>
</dbReference>
<feature type="region of interest" description="Disordered" evidence="1">
    <location>
        <begin position="24"/>
        <end position="65"/>
    </location>
</feature>
<dbReference type="OrthoDB" id="2111131at2"/>
<feature type="chain" id="PRO_5039729373" description="Lipoprotein" evidence="2">
    <location>
        <begin position="21"/>
        <end position="395"/>
    </location>
</feature>
<keyword evidence="2" id="KW-0732">Signal</keyword>
<evidence type="ECO:0000313" key="3">
    <source>
        <dbReference type="EMBL" id="TFE25016.1"/>
    </source>
</evidence>
<name>A0A4Y8LTV0_9BACL</name>
<evidence type="ECO:0008006" key="5">
    <source>
        <dbReference type="Google" id="ProtNLM"/>
    </source>
</evidence>
<comment type="caution">
    <text evidence="3">The sequence shown here is derived from an EMBL/GenBank/DDBJ whole genome shotgun (WGS) entry which is preliminary data.</text>
</comment>
<accession>A0A4Y8LTV0</accession>
<dbReference type="RefSeq" id="WP_135152961.1">
    <property type="nucleotide sequence ID" value="NZ_SOMN01000021.1"/>
</dbReference>
<dbReference type="AlphaFoldDB" id="A0A4Y8LTV0"/>
<organism evidence="3 4">
    <name type="scientific">Cohnella luojiensis</name>
    <dbReference type="NCBI Taxonomy" id="652876"/>
    <lineage>
        <taxon>Bacteria</taxon>
        <taxon>Bacillati</taxon>
        <taxon>Bacillota</taxon>
        <taxon>Bacilli</taxon>
        <taxon>Bacillales</taxon>
        <taxon>Paenibacillaceae</taxon>
        <taxon>Cohnella</taxon>
    </lineage>
</organism>
<dbReference type="PROSITE" id="PS51257">
    <property type="entry name" value="PROKAR_LIPOPROTEIN"/>
    <property type="match status" value="1"/>
</dbReference>
<feature type="compositionally biased region" description="Low complexity" evidence="1">
    <location>
        <begin position="30"/>
        <end position="62"/>
    </location>
</feature>
<sequence length="395" mass="43018">MRKLSLIVLSLTLLAGLLSACGSNNKENDAASSPSGSASPSSSVSPSASASTPAESASPTAPELDMEQLTADYKEIGKMLVDKKDVKEIDAAYKEKFQPFIQYIDAGIKEGDPKIDENITFVLDHAATNEMNYTQVEEAVEKGLNWYFYFQLKDLVGKQVKTALQDGDADKASKLLEQAIAAYTQVLEPFVVKRDSKFNTTMKDTIAGAVIPNLREDVKASNLADYNVHRQMLDKTLIKAFTLASYAYAEKIPTVEKEELPKEMTEAYFLFLPVYTYLRGGSESDANAIKDAFGSGDATKVDTAKIKASIIASNTGKVKEYLETSQQELAEDKFDEARVHAMEGVMFLAAQETFLGAEYANAAVLGEAFLKAIDDKKADEAKKQSDAILAALAKL</sequence>
<protein>
    <recommendedName>
        <fullName evidence="5">Lipoprotein</fullName>
    </recommendedName>
</protein>
<proteinExistence type="predicted"/>
<dbReference type="Proteomes" id="UP000297900">
    <property type="component" value="Unassembled WGS sequence"/>
</dbReference>
<evidence type="ECO:0000256" key="1">
    <source>
        <dbReference type="SAM" id="MobiDB-lite"/>
    </source>
</evidence>
<gene>
    <name evidence="3" type="ORF">E2980_14770</name>
</gene>